<sequence>MKVEASGGTDAEALEAACLVVEAVTQACPEPGGSMGWQCPAAQDAARRIVHEIRRFPEEPALQAAAARAIRALGGGAAGGHLPRQAQDALGEAGAVEALAARVSLLSSAVPGAWAAPANASASAPAGQQQQQQNGAAPVSDAIDTLRSLCAGHEGNTRRLAAAGGADAAQAALFGPGAHDAACFEAAADLLADLAAAAAPDDGVEAEDGRALRACAALVGVLERRESLCDARRRALLGALWRVCRALAPGEVREGALWRGVLPAAAEALAVLGPEDDDEASLSCLLLVGSLAERPDGSQQQRQQHEEEEAGDDGPALRAVAAAAAAAAAGARDARRAAVALRALYCCSVGGGLHALKRLLAQPVEWVLEQAQRWGGGSGGAAASGGGGGGNDGGDDGGAAAGGGASGADGGAAGAFEDATGLPFYVLALVGLLLSGPEGHGGDGGRPAGVLPSHLPTLQQAARAAAPLLAGPPGRGPGGAPVPAAHRRAAAKGLALALVAAGGDAVNAFDQDGLSPLLATLA</sequence>
<dbReference type="RefSeq" id="XP_013894552.1">
    <property type="nucleotide sequence ID" value="XM_014039098.1"/>
</dbReference>
<reference evidence="2 3" key="1">
    <citation type="journal article" date="2013" name="BMC Genomics">
        <title>Reconstruction of the lipid metabolism for the microalga Monoraphidium neglectum from its genome sequence reveals characteristics suitable for biofuel production.</title>
        <authorList>
            <person name="Bogen C."/>
            <person name="Al-Dilaimi A."/>
            <person name="Albersmeier A."/>
            <person name="Wichmann J."/>
            <person name="Grundmann M."/>
            <person name="Rupp O."/>
            <person name="Lauersen K.J."/>
            <person name="Blifernez-Klassen O."/>
            <person name="Kalinowski J."/>
            <person name="Goesmann A."/>
            <person name="Mussgnug J.H."/>
            <person name="Kruse O."/>
        </authorList>
    </citation>
    <scope>NUCLEOTIDE SEQUENCE [LARGE SCALE GENOMIC DNA]</scope>
    <source>
        <strain evidence="2 3">SAG 48.87</strain>
    </source>
</reference>
<dbReference type="Proteomes" id="UP000054498">
    <property type="component" value="Unassembled WGS sequence"/>
</dbReference>
<accession>A0A0D2J6V1</accession>
<evidence type="ECO:0000313" key="2">
    <source>
        <dbReference type="EMBL" id="KIY95532.1"/>
    </source>
</evidence>
<evidence type="ECO:0000313" key="3">
    <source>
        <dbReference type="Proteomes" id="UP000054498"/>
    </source>
</evidence>
<keyword evidence="3" id="KW-1185">Reference proteome</keyword>
<feature type="region of interest" description="Disordered" evidence="1">
    <location>
        <begin position="294"/>
        <end position="314"/>
    </location>
</feature>
<dbReference type="STRING" id="145388.A0A0D2J6V1"/>
<evidence type="ECO:0000256" key="1">
    <source>
        <dbReference type="SAM" id="MobiDB-lite"/>
    </source>
</evidence>
<proteinExistence type="predicted"/>
<feature type="region of interest" description="Disordered" evidence="1">
    <location>
        <begin position="375"/>
        <end position="404"/>
    </location>
</feature>
<dbReference type="EMBL" id="KK103461">
    <property type="protein sequence ID" value="KIY95532.1"/>
    <property type="molecule type" value="Genomic_DNA"/>
</dbReference>
<dbReference type="GeneID" id="25729793"/>
<dbReference type="KEGG" id="mng:MNEG_12431"/>
<protein>
    <submittedName>
        <fullName evidence="2">Uncharacterized protein</fullName>
    </submittedName>
</protein>
<gene>
    <name evidence="2" type="ORF">MNEG_12431</name>
</gene>
<name>A0A0D2J6V1_9CHLO</name>
<organism evidence="2 3">
    <name type="scientific">Monoraphidium neglectum</name>
    <dbReference type="NCBI Taxonomy" id="145388"/>
    <lineage>
        <taxon>Eukaryota</taxon>
        <taxon>Viridiplantae</taxon>
        <taxon>Chlorophyta</taxon>
        <taxon>core chlorophytes</taxon>
        <taxon>Chlorophyceae</taxon>
        <taxon>CS clade</taxon>
        <taxon>Sphaeropleales</taxon>
        <taxon>Selenastraceae</taxon>
        <taxon>Monoraphidium</taxon>
    </lineage>
</organism>
<dbReference type="AlphaFoldDB" id="A0A0D2J6V1"/>